<dbReference type="Gene3D" id="1.10.4100.10">
    <property type="entry name" value="2-methylcitrate dehydratase PrpD"/>
    <property type="match status" value="1"/>
</dbReference>
<dbReference type="Pfam" id="PF03972">
    <property type="entry name" value="MmgE_PrpD_N"/>
    <property type="match status" value="1"/>
</dbReference>
<dbReference type="InterPro" id="IPR005656">
    <property type="entry name" value="MmgE_PrpD"/>
</dbReference>
<dbReference type="InterPro" id="IPR045336">
    <property type="entry name" value="MmgE_PrpD_N"/>
</dbReference>
<proteinExistence type="inferred from homology"/>
<feature type="domain" description="MmgE/PrpD N-terminal" evidence="2">
    <location>
        <begin position="5"/>
        <end position="244"/>
    </location>
</feature>
<dbReference type="EMBL" id="JBAWSY010000002">
    <property type="protein sequence ID" value="MEI4768741.1"/>
    <property type="molecule type" value="Genomic_DNA"/>
</dbReference>
<name>A0ABU8F170_9BACI</name>
<protein>
    <submittedName>
        <fullName evidence="4">MmgE/PrpD family protein</fullName>
    </submittedName>
</protein>
<gene>
    <name evidence="4" type="ORF">WAX74_03590</name>
</gene>
<dbReference type="PANTHER" id="PTHR16943">
    <property type="entry name" value="2-METHYLCITRATE DEHYDRATASE-RELATED"/>
    <property type="match status" value="1"/>
</dbReference>
<evidence type="ECO:0000259" key="3">
    <source>
        <dbReference type="Pfam" id="PF19305"/>
    </source>
</evidence>
<dbReference type="InterPro" id="IPR042188">
    <property type="entry name" value="MmgE/PrpD_sf_2"/>
</dbReference>
<keyword evidence="5" id="KW-1185">Reference proteome</keyword>
<dbReference type="Pfam" id="PF19305">
    <property type="entry name" value="MmgE_PrpD_C"/>
    <property type="match status" value="1"/>
</dbReference>
<dbReference type="RefSeq" id="WP_336496296.1">
    <property type="nucleotide sequence ID" value="NZ_JBAWSY010000002.1"/>
</dbReference>
<dbReference type="InterPro" id="IPR042183">
    <property type="entry name" value="MmgE/PrpD_sf_1"/>
</dbReference>
<reference evidence="4 5" key="1">
    <citation type="submission" date="2024-01" db="EMBL/GenBank/DDBJ databases">
        <title>Seven novel Bacillus-like species.</title>
        <authorList>
            <person name="Liu G."/>
        </authorList>
    </citation>
    <scope>NUCLEOTIDE SEQUENCE [LARGE SCALE GENOMIC DNA]</scope>
    <source>
        <strain evidence="4 5">FJAT-51614</strain>
    </source>
</reference>
<evidence type="ECO:0000313" key="4">
    <source>
        <dbReference type="EMBL" id="MEI4768741.1"/>
    </source>
</evidence>
<evidence type="ECO:0000256" key="1">
    <source>
        <dbReference type="ARBA" id="ARBA00006174"/>
    </source>
</evidence>
<dbReference type="PANTHER" id="PTHR16943:SF8">
    <property type="entry name" value="2-METHYLCITRATE DEHYDRATASE"/>
    <property type="match status" value="1"/>
</dbReference>
<accession>A0ABU8F170</accession>
<dbReference type="InterPro" id="IPR045337">
    <property type="entry name" value="MmgE_PrpD_C"/>
</dbReference>
<organism evidence="4 5">
    <name type="scientific">Psychrobacillus mangrovi</name>
    <dbReference type="NCBI Taxonomy" id="3117745"/>
    <lineage>
        <taxon>Bacteria</taxon>
        <taxon>Bacillati</taxon>
        <taxon>Bacillota</taxon>
        <taxon>Bacilli</taxon>
        <taxon>Bacillales</taxon>
        <taxon>Bacillaceae</taxon>
        <taxon>Psychrobacillus</taxon>
    </lineage>
</organism>
<sequence length="447" mass="49308">MITKTLVDHCLSTSYEHIPDEVKLHGKRSLLNWLGVAIGASQHPSIDMLLEVTKDLQTAEQVSVFGREEKVDLLMAALINGTSSHIFDYDDTHLDTIHHPSGPVAPVVLALGEHLGLSGEEILHAFILGCEAELRIANAVYPSHYQLGWHITSSTGVFGAAIAAGVLLKLDSEKLVWALGIAGTQSFGLREVFGTMTKPFHPGKAAQNGLLAALLAKKGFTSSEKILEAKRGFANVLAPEHDLEKVNVNWGEDWELLKNSFKPYACGIVLHPSIDACVYLHKRVSPDHLESIELKVNPYVLELTGKETPQTGLEGKFSVYFTAAIAFLDGNASEKQYTDEKVKDEKIIEIQKKIRIVVDESLKEDEVEVTALLKDGSNITHKVLHAKGSIDNPMQEEELLTKFSSLVEEHMGKSISDNMAHFLLNLEQYSNINELIVLNQQKKLISK</sequence>
<comment type="similarity">
    <text evidence="1">Belongs to the PrpD family.</text>
</comment>
<dbReference type="SUPFAM" id="SSF103378">
    <property type="entry name" value="2-methylcitrate dehydratase PrpD"/>
    <property type="match status" value="1"/>
</dbReference>
<comment type="caution">
    <text evidence="4">The sequence shown here is derived from an EMBL/GenBank/DDBJ whole genome shotgun (WGS) entry which is preliminary data.</text>
</comment>
<feature type="domain" description="MmgE/PrpD C-terminal" evidence="3">
    <location>
        <begin position="264"/>
        <end position="417"/>
    </location>
</feature>
<dbReference type="InterPro" id="IPR036148">
    <property type="entry name" value="MmgE/PrpD_sf"/>
</dbReference>
<evidence type="ECO:0000313" key="5">
    <source>
        <dbReference type="Proteomes" id="UP001364890"/>
    </source>
</evidence>
<dbReference type="Gene3D" id="3.30.1330.120">
    <property type="entry name" value="2-methylcitrate dehydratase PrpD"/>
    <property type="match status" value="1"/>
</dbReference>
<dbReference type="Proteomes" id="UP001364890">
    <property type="component" value="Unassembled WGS sequence"/>
</dbReference>
<evidence type="ECO:0000259" key="2">
    <source>
        <dbReference type="Pfam" id="PF03972"/>
    </source>
</evidence>